<dbReference type="SMART" id="SM00228">
    <property type="entry name" value="PDZ"/>
    <property type="match status" value="1"/>
</dbReference>
<comment type="caution">
    <text evidence="3">The sequence shown here is derived from an EMBL/GenBank/DDBJ whole genome shotgun (WGS) entry which is preliminary data.</text>
</comment>
<protein>
    <recommendedName>
        <fullName evidence="2">PDZ domain-containing protein</fullName>
    </recommendedName>
</protein>
<dbReference type="PANTHER" id="PTHR45945:SF1">
    <property type="entry name" value="REGULATOR OF G-PROTEIN SIGNALING 12"/>
    <property type="match status" value="1"/>
</dbReference>
<dbReference type="SMART" id="SM00462">
    <property type="entry name" value="PTB"/>
    <property type="match status" value="1"/>
</dbReference>
<evidence type="ECO:0000256" key="1">
    <source>
        <dbReference type="SAM" id="MobiDB-lite"/>
    </source>
</evidence>
<evidence type="ECO:0000313" key="4">
    <source>
        <dbReference type="Proteomes" id="UP001152622"/>
    </source>
</evidence>
<dbReference type="Gene3D" id="2.30.29.30">
    <property type="entry name" value="Pleckstrin-homology domain (PH domain)/Phosphotyrosine-binding domain (PTB)"/>
    <property type="match status" value="1"/>
</dbReference>
<organism evidence="3 4">
    <name type="scientific">Synaphobranchus kaupii</name>
    <name type="common">Kaup's arrowtooth eel</name>
    <dbReference type="NCBI Taxonomy" id="118154"/>
    <lineage>
        <taxon>Eukaryota</taxon>
        <taxon>Metazoa</taxon>
        <taxon>Chordata</taxon>
        <taxon>Craniata</taxon>
        <taxon>Vertebrata</taxon>
        <taxon>Euteleostomi</taxon>
        <taxon>Actinopterygii</taxon>
        <taxon>Neopterygii</taxon>
        <taxon>Teleostei</taxon>
        <taxon>Anguilliformes</taxon>
        <taxon>Synaphobranchidae</taxon>
        <taxon>Synaphobranchus</taxon>
    </lineage>
</organism>
<dbReference type="SUPFAM" id="SSF50729">
    <property type="entry name" value="PH domain-like"/>
    <property type="match status" value="1"/>
</dbReference>
<feature type="region of interest" description="Disordered" evidence="1">
    <location>
        <begin position="159"/>
        <end position="184"/>
    </location>
</feature>
<evidence type="ECO:0000259" key="2">
    <source>
        <dbReference type="PROSITE" id="PS50106"/>
    </source>
</evidence>
<feature type="domain" description="PDZ" evidence="2">
    <location>
        <begin position="22"/>
        <end position="99"/>
    </location>
</feature>
<dbReference type="PROSITE" id="PS50106">
    <property type="entry name" value="PDZ"/>
    <property type="match status" value="1"/>
</dbReference>
<dbReference type="GO" id="GO:0005634">
    <property type="term" value="C:nucleus"/>
    <property type="evidence" value="ECO:0007669"/>
    <property type="project" value="TreeGrafter"/>
</dbReference>
<name>A0A9Q1JDZ3_SYNKA</name>
<dbReference type="InterPro" id="IPR046995">
    <property type="entry name" value="RGS10/12/14-like"/>
</dbReference>
<dbReference type="PANTHER" id="PTHR45945">
    <property type="entry name" value="REGULATOR OF G-PROTEIN SIGNALING LOCO"/>
    <property type="match status" value="1"/>
</dbReference>
<accession>A0A9Q1JDZ3</accession>
<dbReference type="Proteomes" id="UP001152622">
    <property type="component" value="Chromosome 1"/>
</dbReference>
<keyword evidence="4" id="KW-1185">Reference proteome</keyword>
<dbReference type="SUPFAM" id="SSF50156">
    <property type="entry name" value="PDZ domain-like"/>
    <property type="match status" value="1"/>
</dbReference>
<dbReference type="InterPro" id="IPR001478">
    <property type="entry name" value="PDZ"/>
</dbReference>
<dbReference type="GO" id="GO:0008277">
    <property type="term" value="P:regulation of G protein-coupled receptor signaling pathway"/>
    <property type="evidence" value="ECO:0007669"/>
    <property type="project" value="TreeGrafter"/>
</dbReference>
<dbReference type="CDD" id="cd06710">
    <property type="entry name" value="PDZ_RGS12-like"/>
    <property type="match status" value="1"/>
</dbReference>
<dbReference type="Pfam" id="PF00595">
    <property type="entry name" value="PDZ"/>
    <property type="match status" value="1"/>
</dbReference>
<gene>
    <name evidence="3" type="ORF">SKAU_G00039340</name>
</gene>
<dbReference type="GO" id="GO:0005096">
    <property type="term" value="F:GTPase activator activity"/>
    <property type="evidence" value="ECO:0007669"/>
    <property type="project" value="InterPro"/>
</dbReference>
<dbReference type="Gene3D" id="2.30.42.10">
    <property type="match status" value="1"/>
</dbReference>
<reference evidence="3" key="1">
    <citation type="journal article" date="2023" name="Science">
        <title>Genome structures resolve the early diversification of teleost fishes.</title>
        <authorList>
            <person name="Parey E."/>
            <person name="Louis A."/>
            <person name="Montfort J."/>
            <person name="Bouchez O."/>
            <person name="Roques C."/>
            <person name="Iampietro C."/>
            <person name="Lluch J."/>
            <person name="Castinel A."/>
            <person name="Donnadieu C."/>
            <person name="Desvignes T."/>
            <person name="Floi Bucao C."/>
            <person name="Jouanno E."/>
            <person name="Wen M."/>
            <person name="Mejri S."/>
            <person name="Dirks R."/>
            <person name="Jansen H."/>
            <person name="Henkel C."/>
            <person name="Chen W.J."/>
            <person name="Zahm M."/>
            <person name="Cabau C."/>
            <person name="Klopp C."/>
            <person name="Thompson A.W."/>
            <person name="Robinson-Rechavi M."/>
            <person name="Braasch I."/>
            <person name="Lecointre G."/>
            <person name="Bobe J."/>
            <person name="Postlethwait J.H."/>
            <person name="Berthelot C."/>
            <person name="Roest Crollius H."/>
            <person name="Guiguen Y."/>
        </authorList>
    </citation>
    <scope>NUCLEOTIDE SEQUENCE</scope>
    <source>
        <strain evidence="3">WJC10195</strain>
    </source>
</reference>
<evidence type="ECO:0000313" key="3">
    <source>
        <dbReference type="EMBL" id="KAJ8383156.1"/>
    </source>
</evidence>
<dbReference type="InterPro" id="IPR011993">
    <property type="entry name" value="PH-like_dom_sf"/>
</dbReference>
<dbReference type="CDD" id="cd13162">
    <property type="entry name" value="PTB_RGS12"/>
    <property type="match status" value="1"/>
</dbReference>
<dbReference type="EMBL" id="JAINUF010000001">
    <property type="protein sequence ID" value="KAJ8383156.1"/>
    <property type="molecule type" value="Genomic_DNA"/>
</dbReference>
<dbReference type="InterPro" id="IPR036034">
    <property type="entry name" value="PDZ_sf"/>
</dbReference>
<dbReference type="InterPro" id="IPR006020">
    <property type="entry name" value="PTB/PI_dom"/>
</dbReference>
<dbReference type="OrthoDB" id="196547at2759"/>
<dbReference type="GO" id="GO:0005737">
    <property type="term" value="C:cytoplasm"/>
    <property type="evidence" value="ECO:0007669"/>
    <property type="project" value="TreeGrafter"/>
</dbReference>
<sequence length="400" mass="43983">MFRQAETAKKRLNLHSVARVRSLEVARGRSGYGFTLYGQAPCLLSSILKGSPADYVGLKSGDQILTVNDVNVSKASHEDVVKLIGRCSGVLHLVIAEGGAHRDSCSSDEEFGFHETKSYWLKPKVDSKTLGINRAKRVVAEMQSGGIFNMIFDNSSHSSGSLERAAPAKPRPLSEPDFSCRTRNCSSKSNPDLLSEEEMAQVLNDDSVFVGVFENQEDFALDASILNVGMIVGYLGSIELASTGANLESDSLQAIRGCMRRLRAEQKIHSLVMMKIMYDCVQLWNDKGAALATYPAEKLAFSAMCPDDRRFFGLVTMQVTDDCRLAREDEGSLRTSCHVFIVDPDLCPHKVHQGIARRFGFECTPDPDTNGCLEFPPMSQPLLQFVSVLYRGHGGSRSRA</sequence>
<dbReference type="AlphaFoldDB" id="A0A9Q1JDZ3"/>
<proteinExistence type="predicted"/>
<dbReference type="GO" id="GO:0005886">
    <property type="term" value="C:plasma membrane"/>
    <property type="evidence" value="ECO:0007669"/>
    <property type="project" value="TreeGrafter"/>
</dbReference>